<dbReference type="EMBL" id="CP013235">
    <property type="protein sequence ID" value="AMP09159.1"/>
    <property type="molecule type" value="Genomic_DNA"/>
</dbReference>
<organism evidence="1 2">
    <name type="scientific">Collimonas arenae</name>
    <dbReference type="NCBI Taxonomy" id="279058"/>
    <lineage>
        <taxon>Bacteria</taxon>
        <taxon>Pseudomonadati</taxon>
        <taxon>Pseudomonadota</taxon>
        <taxon>Betaproteobacteria</taxon>
        <taxon>Burkholderiales</taxon>
        <taxon>Oxalobacteraceae</taxon>
        <taxon>Collimonas</taxon>
    </lineage>
</organism>
<proteinExistence type="predicted"/>
<evidence type="ECO:0000313" key="1">
    <source>
        <dbReference type="EMBL" id="AMP09159.1"/>
    </source>
</evidence>
<dbReference type="Proteomes" id="UP000071778">
    <property type="component" value="Chromosome"/>
</dbReference>
<name>A0A127QGG6_9BURK</name>
<sequence length="41" mass="4740">MDNTIFGWLGEVDDRLLFCFLIRYARYTDAISRAPQAVKSS</sequence>
<accession>A0A127QGG6</accession>
<dbReference type="AlphaFoldDB" id="A0A127QGG6"/>
<keyword evidence="2" id="KW-1185">Reference proteome</keyword>
<gene>
    <name evidence="1" type="ORF">CAter282_1368</name>
</gene>
<protein>
    <submittedName>
        <fullName evidence="1">Uncharacterized protein</fullName>
    </submittedName>
</protein>
<evidence type="ECO:0000313" key="2">
    <source>
        <dbReference type="Proteomes" id="UP000071778"/>
    </source>
</evidence>
<reference evidence="1 2" key="1">
    <citation type="submission" date="2015-11" db="EMBL/GenBank/DDBJ databases">
        <title>Exploring the genomic traits of fungus-feeding bacterial genus Collimonas.</title>
        <authorList>
            <person name="Song C."/>
            <person name="Schmidt R."/>
            <person name="de Jager V."/>
            <person name="Krzyzanowska D."/>
            <person name="Jongedijk E."/>
            <person name="Cankar K."/>
            <person name="Beekwilder J."/>
            <person name="van Veen A."/>
            <person name="de Boer W."/>
            <person name="van Veen J.A."/>
            <person name="Garbeva P."/>
        </authorList>
    </citation>
    <scope>NUCLEOTIDE SEQUENCE [LARGE SCALE GENOMIC DNA]</scope>
    <source>
        <strain evidence="1 2">Ter282</strain>
    </source>
</reference>